<evidence type="ECO:0000256" key="5">
    <source>
        <dbReference type="ARBA" id="ARBA00032897"/>
    </source>
</evidence>
<evidence type="ECO:0000313" key="9">
    <source>
        <dbReference type="Proteomes" id="UP000007967"/>
    </source>
</evidence>
<keyword evidence="9" id="KW-1185">Reference proteome</keyword>
<dbReference type="GO" id="GO:0005524">
    <property type="term" value="F:ATP binding"/>
    <property type="evidence" value="ECO:0007669"/>
    <property type="project" value="UniProtKB-KW"/>
</dbReference>
<sequence length="311" mass="34132">MADVPDGYALNDLESFRLFRDRIVPAELTGTPQQHPIAVVVAGQPGAGKAVVSAAARDVLSERGRPVVLSTAAYEPYHPRFHEVMQREAPADGRYLRPDGRRWLAQAVGHAVNRRYDVVLESELLDPSEFEEPARKFQEAGYQVEIAFIAVHEAVSRFTVLDRYLRALEIFGHSRMAGQAEHDAGYRGVLRAAAAADGETFADRVGVFRPDGTLIYGNQRTPDGGWQQPPRAVDAITWERGRPWSVVESRLFLGSVNAIERLGLSAPDQWIRDLTVEGARAVSALAHPRLDSAAITLHIATAGLSRPDASQ</sequence>
<evidence type="ECO:0000256" key="4">
    <source>
        <dbReference type="ARBA" id="ARBA00022840"/>
    </source>
</evidence>
<protein>
    <recommendedName>
        <fullName evidence="5">UDP-N-acetylglucosamine kinase</fullName>
        <ecNumber evidence="2">2.7.1.176</ecNumber>
    </recommendedName>
    <alternativeName>
        <fullName evidence="5">UDP-N-acetylglucosamine kinase</fullName>
    </alternativeName>
</protein>
<dbReference type="STRING" id="479435.Kfla_6014"/>
<feature type="domain" description="Zeta toxin" evidence="7">
    <location>
        <begin position="31"/>
        <end position="220"/>
    </location>
</feature>
<dbReference type="GO" id="GO:0016301">
    <property type="term" value="F:kinase activity"/>
    <property type="evidence" value="ECO:0007669"/>
    <property type="project" value="InterPro"/>
</dbReference>
<reference evidence="9" key="1">
    <citation type="submission" date="2009-09" db="EMBL/GenBank/DDBJ databases">
        <title>The complete genome of Kribbella flavida DSM 17836.</title>
        <authorList>
            <consortium name="US DOE Joint Genome Institute (JGI-PGF)"/>
            <person name="Lucas S."/>
            <person name="Copeland A."/>
            <person name="Lapidus A."/>
            <person name="Glavina del Rio T."/>
            <person name="Dalin E."/>
            <person name="Tice H."/>
            <person name="Bruce D."/>
            <person name="Goodwin L."/>
            <person name="Pitluck S."/>
            <person name="Kyrpides N."/>
            <person name="Mavromatis K."/>
            <person name="Ivanova N."/>
            <person name="Saunders E."/>
            <person name="Brettin T."/>
            <person name="Detter J.C."/>
            <person name="Han C."/>
            <person name="Larimer F."/>
            <person name="Land M."/>
            <person name="Hauser L."/>
            <person name="Markowitz V."/>
            <person name="Cheng J.-F."/>
            <person name="Hugenholtz P."/>
            <person name="Woyke T."/>
            <person name="Wu D."/>
            <person name="Pukall R."/>
            <person name="Klenk H.-P."/>
            <person name="Eisen J.A."/>
        </authorList>
    </citation>
    <scope>NUCLEOTIDE SEQUENCE [LARGE SCALE GENOMIC DNA]</scope>
    <source>
        <strain evidence="9">DSM 17836 / JCM 10339 / NBRC 14399</strain>
    </source>
</reference>
<gene>
    <name evidence="8" type="ordered locus">Kfla_6014</name>
</gene>
<evidence type="ECO:0000259" key="7">
    <source>
        <dbReference type="Pfam" id="PF06414"/>
    </source>
</evidence>
<dbReference type="Pfam" id="PF06414">
    <property type="entry name" value="Zeta_toxin"/>
    <property type="match status" value="1"/>
</dbReference>
<accession>D2PSW5</accession>
<dbReference type="HOGENOM" id="CLU_043074_0_0_11"/>
<reference evidence="8 9" key="2">
    <citation type="journal article" date="2010" name="Stand. Genomic Sci.">
        <title>Complete genome sequence of Kribbella flavida type strain (IFO 14399).</title>
        <authorList>
            <person name="Pukall R."/>
            <person name="Lapidus A."/>
            <person name="Glavina Del Rio T."/>
            <person name="Copeland A."/>
            <person name="Tice H."/>
            <person name="Cheng J.-F."/>
            <person name="Lucas S."/>
            <person name="Chen F."/>
            <person name="Nolan M."/>
            <person name="LaButti K."/>
            <person name="Pati A."/>
            <person name="Ivanova N."/>
            <person name="Mavrommatis K."/>
            <person name="Mikhailova N."/>
            <person name="Pitluck S."/>
            <person name="Bruce D."/>
            <person name="Goodwin L."/>
            <person name="Land M."/>
            <person name="Hauser L."/>
            <person name="Chang Y.-J."/>
            <person name="Jeffries C.D."/>
            <person name="Chen A."/>
            <person name="Palaniappan K."/>
            <person name="Chain P."/>
            <person name="Rohde M."/>
            <person name="Goeker M."/>
            <person name="Bristow J."/>
            <person name="Eisen J.A."/>
            <person name="Markowitz V."/>
            <person name="Hugenholtz P."/>
            <person name="Kyrpides N.C."/>
            <person name="Klenk H.-P."/>
            <person name="Brettin T."/>
        </authorList>
    </citation>
    <scope>NUCLEOTIDE SEQUENCE [LARGE SCALE GENOMIC DNA]</scope>
    <source>
        <strain evidence="9">DSM 17836 / JCM 10339 / NBRC 14399</strain>
    </source>
</reference>
<evidence type="ECO:0000256" key="1">
    <source>
        <dbReference type="ARBA" id="ARBA00009104"/>
    </source>
</evidence>
<dbReference type="RefSeq" id="WP_012923571.1">
    <property type="nucleotide sequence ID" value="NC_013729.1"/>
</dbReference>
<evidence type="ECO:0000256" key="2">
    <source>
        <dbReference type="ARBA" id="ARBA00011963"/>
    </source>
</evidence>
<dbReference type="SUPFAM" id="SSF52540">
    <property type="entry name" value="P-loop containing nucleoside triphosphate hydrolases"/>
    <property type="match status" value="1"/>
</dbReference>
<evidence type="ECO:0000256" key="6">
    <source>
        <dbReference type="ARBA" id="ARBA00048178"/>
    </source>
</evidence>
<comment type="catalytic activity">
    <reaction evidence="6">
        <text>UDP-N-acetyl-alpha-D-glucosamine + ATP = UDP-N-acetyl-alpha-D-glucosamine 3'-phosphate + ADP + H(+)</text>
        <dbReference type="Rhea" id="RHEA:32671"/>
        <dbReference type="ChEBI" id="CHEBI:15378"/>
        <dbReference type="ChEBI" id="CHEBI:30616"/>
        <dbReference type="ChEBI" id="CHEBI:57705"/>
        <dbReference type="ChEBI" id="CHEBI:64353"/>
        <dbReference type="ChEBI" id="CHEBI:456216"/>
        <dbReference type="EC" id="2.7.1.176"/>
    </reaction>
</comment>
<evidence type="ECO:0000313" key="8">
    <source>
        <dbReference type="EMBL" id="ADB35017.1"/>
    </source>
</evidence>
<keyword evidence="4" id="KW-0067">ATP-binding</keyword>
<dbReference type="InterPro" id="IPR010488">
    <property type="entry name" value="Zeta_toxin_domain"/>
</dbReference>
<dbReference type="OrthoDB" id="4516745at2"/>
<comment type="similarity">
    <text evidence="1">Belongs to the zeta toxin family.</text>
</comment>
<evidence type="ECO:0000256" key="3">
    <source>
        <dbReference type="ARBA" id="ARBA00022741"/>
    </source>
</evidence>
<name>D2PSW5_KRIFD</name>
<dbReference type="EMBL" id="CP001736">
    <property type="protein sequence ID" value="ADB35017.1"/>
    <property type="molecule type" value="Genomic_DNA"/>
</dbReference>
<dbReference type="Proteomes" id="UP000007967">
    <property type="component" value="Chromosome"/>
</dbReference>
<dbReference type="AlphaFoldDB" id="D2PSW5"/>
<dbReference type="KEGG" id="kfl:Kfla_6014"/>
<dbReference type="InterPro" id="IPR027417">
    <property type="entry name" value="P-loop_NTPase"/>
</dbReference>
<dbReference type="EC" id="2.7.1.176" evidence="2"/>
<keyword evidence="3" id="KW-0547">Nucleotide-binding</keyword>
<dbReference type="eggNOG" id="COG1100">
    <property type="taxonomic scope" value="Bacteria"/>
</dbReference>
<proteinExistence type="inferred from homology"/>
<organism evidence="8 9">
    <name type="scientific">Kribbella flavida (strain DSM 17836 / JCM 10339 / NBRC 14399)</name>
    <dbReference type="NCBI Taxonomy" id="479435"/>
    <lineage>
        <taxon>Bacteria</taxon>
        <taxon>Bacillati</taxon>
        <taxon>Actinomycetota</taxon>
        <taxon>Actinomycetes</taxon>
        <taxon>Propionibacteriales</taxon>
        <taxon>Kribbellaceae</taxon>
        <taxon>Kribbella</taxon>
    </lineage>
</organism>
<dbReference type="Gene3D" id="3.40.50.300">
    <property type="entry name" value="P-loop containing nucleotide triphosphate hydrolases"/>
    <property type="match status" value="1"/>
</dbReference>